<evidence type="ECO:0000313" key="15">
    <source>
        <dbReference type="Proteomes" id="UP001291623"/>
    </source>
</evidence>
<comment type="similarity">
    <text evidence="4">Belongs to the peptidase M16 family.</text>
</comment>
<organism evidence="14 15">
    <name type="scientific">Anisodus tanguticus</name>
    <dbReference type="NCBI Taxonomy" id="243964"/>
    <lineage>
        <taxon>Eukaryota</taxon>
        <taxon>Viridiplantae</taxon>
        <taxon>Streptophyta</taxon>
        <taxon>Embryophyta</taxon>
        <taxon>Tracheophyta</taxon>
        <taxon>Spermatophyta</taxon>
        <taxon>Magnoliopsida</taxon>
        <taxon>eudicotyledons</taxon>
        <taxon>Gunneridae</taxon>
        <taxon>Pentapetalae</taxon>
        <taxon>asterids</taxon>
        <taxon>lamiids</taxon>
        <taxon>Solanales</taxon>
        <taxon>Solanaceae</taxon>
        <taxon>Solanoideae</taxon>
        <taxon>Hyoscyameae</taxon>
        <taxon>Anisodus</taxon>
    </lineage>
</organism>
<evidence type="ECO:0000256" key="2">
    <source>
        <dbReference type="ARBA" id="ARBA00004305"/>
    </source>
</evidence>
<keyword evidence="12" id="KW-0732">Signal</keyword>
<dbReference type="InterPro" id="IPR011249">
    <property type="entry name" value="Metalloenz_LuxS/M16"/>
</dbReference>
<keyword evidence="15" id="KW-1185">Reference proteome</keyword>
<comment type="caution">
    <text evidence="14">The sequence shown here is derived from an EMBL/GenBank/DDBJ whole genome shotgun (WGS) entry which is preliminary data.</text>
</comment>
<proteinExistence type="inferred from homology"/>
<feature type="domain" description="Cadherin" evidence="13">
    <location>
        <begin position="164"/>
        <end position="273"/>
    </location>
</feature>
<dbReference type="InterPro" id="IPR020894">
    <property type="entry name" value="Cadherin_CS"/>
</dbReference>
<dbReference type="CDD" id="cd11304">
    <property type="entry name" value="Cadherin_repeat"/>
    <property type="match status" value="2"/>
</dbReference>
<evidence type="ECO:0000256" key="1">
    <source>
        <dbReference type="ARBA" id="ARBA00002123"/>
    </source>
</evidence>
<dbReference type="EMBL" id="JAVYJV010000048">
    <property type="protein sequence ID" value="KAK4337218.1"/>
    <property type="molecule type" value="Genomic_DNA"/>
</dbReference>
<dbReference type="Pfam" id="PF00028">
    <property type="entry name" value="Cadherin"/>
    <property type="match status" value="1"/>
</dbReference>
<evidence type="ECO:0000256" key="3">
    <source>
        <dbReference type="ARBA" id="ARBA00004370"/>
    </source>
</evidence>
<keyword evidence="10" id="KW-0472">Membrane</keyword>
<dbReference type="InterPro" id="IPR027417">
    <property type="entry name" value="P-loop_NTPase"/>
</dbReference>
<evidence type="ECO:0000256" key="5">
    <source>
        <dbReference type="ARBA" id="ARBA00016741"/>
    </source>
</evidence>
<evidence type="ECO:0000256" key="11">
    <source>
        <dbReference type="ARBA" id="ARBA00030006"/>
    </source>
</evidence>
<gene>
    <name evidence="14" type="ORF">RND71_043317</name>
</gene>
<evidence type="ECO:0000256" key="6">
    <source>
        <dbReference type="ARBA" id="ARBA00022737"/>
    </source>
</evidence>
<evidence type="ECO:0000256" key="4">
    <source>
        <dbReference type="ARBA" id="ARBA00007261"/>
    </source>
</evidence>
<dbReference type="FunFam" id="3.30.830.10:FF:000014">
    <property type="entry name" value="Mitochondrial-processing peptidase alpha subunit, mitochondrial"/>
    <property type="match status" value="1"/>
</dbReference>
<dbReference type="SUPFAM" id="SSF49313">
    <property type="entry name" value="Cadherin-like"/>
    <property type="match status" value="2"/>
</dbReference>
<evidence type="ECO:0000256" key="10">
    <source>
        <dbReference type="ARBA" id="ARBA00023136"/>
    </source>
</evidence>
<dbReference type="Gene3D" id="2.60.40.60">
    <property type="entry name" value="Cadherins"/>
    <property type="match status" value="3"/>
</dbReference>
<feature type="signal peptide" evidence="12">
    <location>
        <begin position="1"/>
        <end position="22"/>
    </location>
</feature>
<feature type="domain" description="Cadherin" evidence="13">
    <location>
        <begin position="38"/>
        <end position="163"/>
    </location>
</feature>
<comment type="function">
    <text evidence="1">Substrate recognition and binding subunit of the essential mitochondrial processing protease (MPP), which cleaves the mitochondrial sequence off newly imported precursors proteins.</text>
</comment>
<keyword evidence="7" id="KW-0106">Calcium</keyword>
<dbReference type="Pfam" id="PF00675">
    <property type="entry name" value="Peptidase_M16"/>
    <property type="match status" value="1"/>
</dbReference>
<evidence type="ECO:0000313" key="14">
    <source>
        <dbReference type="EMBL" id="KAK4337218.1"/>
    </source>
</evidence>
<dbReference type="PANTHER" id="PTHR11851:SF49">
    <property type="entry name" value="MITOCHONDRIAL-PROCESSING PEPTIDASE SUBUNIT ALPHA"/>
    <property type="match status" value="1"/>
</dbReference>
<dbReference type="Proteomes" id="UP001291623">
    <property type="component" value="Unassembled WGS sequence"/>
</dbReference>
<dbReference type="GO" id="GO:0007156">
    <property type="term" value="P:homophilic cell adhesion via plasma membrane adhesion molecules"/>
    <property type="evidence" value="ECO:0007669"/>
    <property type="project" value="InterPro"/>
</dbReference>
<dbReference type="Pfam" id="PF05193">
    <property type="entry name" value="Peptidase_M16_C"/>
    <property type="match status" value="1"/>
</dbReference>
<feature type="chain" id="PRO_5041906010" description="Mitochondrial-processing peptidase subunit alpha" evidence="12">
    <location>
        <begin position="23"/>
        <end position="1203"/>
    </location>
</feature>
<evidence type="ECO:0000256" key="12">
    <source>
        <dbReference type="SAM" id="SignalP"/>
    </source>
</evidence>
<keyword evidence="8" id="KW-0809">Transit peptide</keyword>
<dbReference type="InterPro" id="IPR011765">
    <property type="entry name" value="Pept_M16_N"/>
</dbReference>
<dbReference type="GO" id="GO:0005886">
    <property type="term" value="C:plasma membrane"/>
    <property type="evidence" value="ECO:0007669"/>
    <property type="project" value="InterPro"/>
</dbReference>
<evidence type="ECO:0000256" key="9">
    <source>
        <dbReference type="ARBA" id="ARBA00023128"/>
    </source>
</evidence>
<feature type="domain" description="Cadherin" evidence="13">
    <location>
        <begin position="274"/>
        <end position="399"/>
    </location>
</feature>
<keyword evidence="9" id="KW-0496">Mitochondrion</keyword>
<dbReference type="SUPFAM" id="SSF52540">
    <property type="entry name" value="P-loop containing nucleoside triphosphate hydrolases"/>
    <property type="match status" value="1"/>
</dbReference>
<dbReference type="InterPro" id="IPR015919">
    <property type="entry name" value="Cadherin-like_sf"/>
</dbReference>
<dbReference type="Gene3D" id="3.30.830.10">
    <property type="entry name" value="Metalloenzyme, LuxS/M16 peptidase-like"/>
    <property type="match status" value="2"/>
</dbReference>
<dbReference type="GO" id="GO:0006627">
    <property type="term" value="P:protein processing involved in protein targeting to mitochondrion"/>
    <property type="evidence" value="ECO:0007669"/>
    <property type="project" value="TreeGrafter"/>
</dbReference>
<dbReference type="InterPro" id="IPR050361">
    <property type="entry name" value="MPP/UQCRC_Complex"/>
</dbReference>
<name>A0AAE1QR66_9SOLA</name>
<dbReference type="PROSITE" id="PS50268">
    <property type="entry name" value="CADHERIN_2"/>
    <property type="match status" value="3"/>
</dbReference>
<dbReference type="GO" id="GO:0005759">
    <property type="term" value="C:mitochondrial matrix"/>
    <property type="evidence" value="ECO:0007669"/>
    <property type="project" value="UniProtKB-SubCell"/>
</dbReference>
<dbReference type="PROSITE" id="PS00232">
    <property type="entry name" value="CADHERIN_1"/>
    <property type="match status" value="1"/>
</dbReference>
<evidence type="ECO:0000256" key="8">
    <source>
        <dbReference type="ARBA" id="ARBA00022946"/>
    </source>
</evidence>
<dbReference type="SMART" id="SM00112">
    <property type="entry name" value="CA"/>
    <property type="match status" value="2"/>
</dbReference>
<dbReference type="PRINTS" id="PR00205">
    <property type="entry name" value="CADHERIN"/>
</dbReference>
<accession>A0AAE1QR66</accession>
<dbReference type="GO" id="GO:0005509">
    <property type="term" value="F:calcium ion binding"/>
    <property type="evidence" value="ECO:0007669"/>
    <property type="project" value="InterPro"/>
</dbReference>
<dbReference type="InterPro" id="IPR007863">
    <property type="entry name" value="Peptidase_M16_C"/>
</dbReference>
<keyword evidence="6" id="KW-0677">Repeat</keyword>
<sequence length="1203" mass="134290">MKTLKIVLNIFYAIICVYRCTAQEYSTSVDSLCYLTDGGSSQTFIVNEASPVNTVLGNLQVIGRTENNKSKPPEIELKIERVELSGTGSYALNENQQLETPIYIDNKQLILSRQLDREAPEGENGITVHIKCTRLIHTDSNNQPIYIPIRIIITDANDHSPVFLNAPYTANVSESAPIFSQLLPAGIIRAVDGDQEGPFSTVQYNVLPGPFSHMVRFESPLGGALLLASPLDFENQPRFWVEITALDQGEPPRQAVTKVNINVIDADDQNPRFLDEKYTSIWNENLRIGDQLEIHPRPIKAIDPDLDINAAIEYQFNTLATMNEQDIVTLDPVHGTLKIARNLPVNAQFPRTYVLKAVQCHLIVQASDTGQPPRTSSVPVTVQLPPSFINVFSNNIPGSSYDLDSDKQELNELNLQENNVYTGSTGSACSQTSSTHSPDGQLNFQHQLFTGGSSSPGFDTQLLPQTTNTIRINSSTSNRLGTLLPNGLDNPMFQPKTSFKTLELDSAIVSDVSSSEGGNFLMNKNNNPPPPPSSMAIANNNLIWSQQNGSIPRRVKKLTWEDEKFGGYGSTSLVCSGVDRLINYNKRSNGFELDPDSRVVSYKNNERNFNIFYQLITGADIHYDIRDFQLKNTEQKLTKELYSIFYNSSLPALQEMFPEGSNKITIHKRSISQCSQVNSTVKNLLNLAIKERVDDCPLNGGIFQNDVYIEALKRRQQAHSAMPEMPRNKVDKSFHETRVTTLSNGLKVASEPKFGQFCTVGVLIDSGPRYELSFLSGISHFLEKLSFNKTEIFDSKDQILQELEKHGGICDCQGSRDSLIYAASIDSRNVESILNILSEVVLRPQITDNDLDIAKQIVNFELQDIDMRPDQETVLMEMIHAAAFRGNTLGLPKLCPLENIEKMTKDIIYNYLKLYHDPSRIVLAGVGVDHDSFVELAEKYFNEKKPIWVKDNSLVSNSKINVIDNSIAQYTGGIQKKFKDLSNVCPGPSQIPELAHFVLGFESSPHKLMDDFVPTCVLNMMMGGGGSFSAGGPGKGMYTRLYTNVLNRYYWMYNATAYNHGYSDSGLFCIHASSDPNKVRDLIKVICSEARKMAGKIDSVELKRAKAQLKSMLLMNLESKPVMFEDMARQVLANGERKTAQFFIEEIDKIEEGDIIRVADRMLKSKISVAALGDVDKFPDIQEIENELSSGQSFLSKRLNFIK</sequence>
<comment type="subcellular location">
    <subcellularLocation>
        <location evidence="3">Membrane</location>
    </subcellularLocation>
    <subcellularLocation>
        <location evidence="2">Mitochondrion matrix</location>
    </subcellularLocation>
</comment>
<reference evidence="14" key="1">
    <citation type="submission" date="2023-12" db="EMBL/GenBank/DDBJ databases">
        <title>Genome assembly of Anisodus tanguticus.</title>
        <authorList>
            <person name="Wang Y.-J."/>
        </authorList>
    </citation>
    <scope>NUCLEOTIDE SEQUENCE</scope>
    <source>
        <strain evidence="14">KB-2021</strain>
        <tissue evidence="14">Leaf</tissue>
    </source>
</reference>
<dbReference type="PANTHER" id="PTHR11851">
    <property type="entry name" value="METALLOPROTEASE"/>
    <property type="match status" value="1"/>
</dbReference>
<dbReference type="InterPro" id="IPR002126">
    <property type="entry name" value="Cadherin-like_dom"/>
</dbReference>
<dbReference type="SUPFAM" id="SSF63411">
    <property type="entry name" value="LuxS/MPP-like metallohydrolase"/>
    <property type="match status" value="2"/>
</dbReference>
<dbReference type="AlphaFoldDB" id="A0AAE1QR66"/>
<protein>
    <recommendedName>
        <fullName evidence="5">Mitochondrial-processing peptidase subunit alpha</fullName>
    </recommendedName>
    <alternativeName>
        <fullName evidence="11">Alpha-MPP</fullName>
    </alternativeName>
</protein>
<evidence type="ECO:0000256" key="7">
    <source>
        <dbReference type="ARBA" id="ARBA00022837"/>
    </source>
</evidence>
<evidence type="ECO:0000259" key="13">
    <source>
        <dbReference type="PROSITE" id="PS50268"/>
    </source>
</evidence>